<evidence type="ECO:0000256" key="1">
    <source>
        <dbReference type="ARBA" id="ARBA00008217"/>
    </source>
</evidence>
<reference evidence="7" key="1">
    <citation type="journal article" date="2015" name="Proc. Natl. Acad. Sci. U.S.A.">
        <title>Networks of energetic and metabolic interactions define dynamics in microbial communities.</title>
        <authorList>
            <person name="Embree M."/>
            <person name="Liu J.K."/>
            <person name="Al-Bassam M.M."/>
            <person name="Zengler K."/>
        </authorList>
    </citation>
    <scope>NUCLEOTIDE SEQUENCE</scope>
</reference>
<accession>A0A0W8FY29</accession>
<dbReference type="Pfam" id="PF00698">
    <property type="entry name" value="Acyl_transf_1"/>
    <property type="match status" value="1"/>
</dbReference>
<name>A0A0W8FY29_9ZZZZ</name>
<dbReference type="GO" id="GO:0004314">
    <property type="term" value="F:[acyl-carrier-protein] S-malonyltransferase activity"/>
    <property type="evidence" value="ECO:0007669"/>
    <property type="project" value="UniProtKB-EC"/>
</dbReference>
<dbReference type="InterPro" id="IPR016035">
    <property type="entry name" value="Acyl_Trfase/lysoPLipase"/>
</dbReference>
<keyword evidence="3 7" id="KW-0808">Transferase</keyword>
<gene>
    <name evidence="7" type="ORF">ASZ90_004332</name>
</gene>
<dbReference type="InterPro" id="IPR024925">
    <property type="entry name" value="Malonyl_CoA-ACP_transAc"/>
</dbReference>
<evidence type="ECO:0000256" key="4">
    <source>
        <dbReference type="ARBA" id="ARBA00023315"/>
    </source>
</evidence>
<evidence type="ECO:0000256" key="3">
    <source>
        <dbReference type="ARBA" id="ARBA00022679"/>
    </source>
</evidence>
<feature type="domain" description="Malonyl-CoA:ACP transacylase (MAT)" evidence="6">
    <location>
        <begin position="7"/>
        <end position="298"/>
    </location>
</feature>
<dbReference type="PIRSF" id="PIRSF000446">
    <property type="entry name" value="Mct"/>
    <property type="match status" value="1"/>
</dbReference>
<protein>
    <recommendedName>
        <fullName evidence="2">[acyl-carrier-protein] S-malonyltransferase</fullName>
        <ecNumber evidence="2">2.3.1.39</ecNumber>
    </recommendedName>
</protein>
<keyword evidence="4 7" id="KW-0012">Acyltransferase</keyword>
<dbReference type="GO" id="GO:0006633">
    <property type="term" value="P:fatty acid biosynthetic process"/>
    <property type="evidence" value="ECO:0007669"/>
    <property type="project" value="TreeGrafter"/>
</dbReference>
<proteinExistence type="inferred from homology"/>
<organism evidence="7">
    <name type="scientific">hydrocarbon metagenome</name>
    <dbReference type="NCBI Taxonomy" id="938273"/>
    <lineage>
        <taxon>unclassified sequences</taxon>
        <taxon>metagenomes</taxon>
        <taxon>ecological metagenomes</taxon>
    </lineage>
</organism>
<dbReference type="AlphaFoldDB" id="A0A0W8FY29"/>
<dbReference type="Gene3D" id="3.40.366.10">
    <property type="entry name" value="Malonyl-Coenzyme A Acyl Carrier Protein, domain 2"/>
    <property type="match status" value="1"/>
</dbReference>
<evidence type="ECO:0000256" key="5">
    <source>
        <dbReference type="ARBA" id="ARBA00048462"/>
    </source>
</evidence>
<dbReference type="GO" id="GO:0005829">
    <property type="term" value="C:cytosol"/>
    <property type="evidence" value="ECO:0007669"/>
    <property type="project" value="TreeGrafter"/>
</dbReference>
<dbReference type="InterPro" id="IPR016036">
    <property type="entry name" value="Malonyl_transacylase_ACP-bd"/>
</dbReference>
<evidence type="ECO:0000259" key="6">
    <source>
        <dbReference type="SMART" id="SM00827"/>
    </source>
</evidence>
<comment type="similarity">
    <text evidence="1">Belongs to the FabD family.</text>
</comment>
<comment type="caution">
    <text evidence="7">The sequence shown here is derived from an EMBL/GenBank/DDBJ whole genome shotgun (WGS) entry which is preliminary data.</text>
</comment>
<dbReference type="EMBL" id="LNQE01000592">
    <property type="protein sequence ID" value="KUG25832.1"/>
    <property type="molecule type" value="Genomic_DNA"/>
</dbReference>
<dbReference type="InterPro" id="IPR004410">
    <property type="entry name" value="Malonyl_CoA-ACP_transAc_FabD"/>
</dbReference>
<dbReference type="PANTHER" id="PTHR42681">
    <property type="entry name" value="MALONYL-COA-ACYL CARRIER PROTEIN TRANSACYLASE, MITOCHONDRIAL"/>
    <property type="match status" value="1"/>
</dbReference>
<dbReference type="NCBIfam" id="TIGR00128">
    <property type="entry name" value="fabD"/>
    <property type="match status" value="1"/>
</dbReference>
<comment type="catalytic activity">
    <reaction evidence="5">
        <text>holo-[ACP] + malonyl-CoA = malonyl-[ACP] + CoA</text>
        <dbReference type="Rhea" id="RHEA:41792"/>
        <dbReference type="Rhea" id="RHEA-COMP:9623"/>
        <dbReference type="Rhea" id="RHEA-COMP:9685"/>
        <dbReference type="ChEBI" id="CHEBI:57287"/>
        <dbReference type="ChEBI" id="CHEBI:57384"/>
        <dbReference type="ChEBI" id="CHEBI:64479"/>
        <dbReference type="ChEBI" id="CHEBI:78449"/>
        <dbReference type="EC" id="2.3.1.39"/>
    </reaction>
</comment>
<dbReference type="EC" id="2.3.1.39" evidence="2"/>
<dbReference type="SUPFAM" id="SSF52151">
    <property type="entry name" value="FabD/lysophospholipase-like"/>
    <property type="match status" value="1"/>
</dbReference>
<dbReference type="SMART" id="SM00827">
    <property type="entry name" value="PKS_AT"/>
    <property type="match status" value="1"/>
</dbReference>
<dbReference type="SUPFAM" id="SSF55048">
    <property type="entry name" value="Probable ACP-binding domain of malonyl-CoA ACP transacylase"/>
    <property type="match status" value="1"/>
</dbReference>
<dbReference type="Gene3D" id="3.30.70.250">
    <property type="entry name" value="Malonyl-CoA ACP transacylase, ACP-binding"/>
    <property type="match status" value="1"/>
</dbReference>
<dbReference type="InterPro" id="IPR014043">
    <property type="entry name" value="Acyl_transferase_dom"/>
</dbReference>
<evidence type="ECO:0000313" key="7">
    <source>
        <dbReference type="EMBL" id="KUG25832.1"/>
    </source>
</evidence>
<dbReference type="InterPro" id="IPR001227">
    <property type="entry name" value="Ac_transferase_dom_sf"/>
</dbReference>
<dbReference type="InterPro" id="IPR050858">
    <property type="entry name" value="Mal-CoA-ACP_Trans/PKS_FabD"/>
</dbReference>
<evidence type="ECO:0000256" key="2">
    <source>
        <dbReference type="ARBA" id="ARBA00013258"/>
    </source>
</evidence>
<dbReference type="PANTHER" id="PTHR42681:SF1">
    <property type="entry name" value="MALONYL-COA-ACYL CARRIER PROTEIN TRANSACYLASE, MITOCHONDRIAL"/>
    <property type="match status" value="1"/>
</dbReference>
<sequence>MGKRAYLFPGQGSQYVGMAKDLFEKSVEAKEMILTAEEATGVQLSHIMFNGPEAALKQTDVTQPAIFVHSVILSSIIRMMDADMAAGHSLGEYSALVSAGAIQYYDAVKLVRKRGVLMSRAGIEQPGTMAAVMGMDSDLLNNICQEVSLRNVVQCANFNSPGQIVISGSVDGVLEVMKIAKEKGAKLVKELVVSGAFHSPLMSSAKEEFKKELDSTNFYNAKFPVYANVTAKPVIAKDEIVDALYKQLDKPVLWEDTIKNMINDGADEFVEIGPGKVLQGLVKRINPDVKFFGIDKYDDVERFL</sequence>
<dbReference type="FunFam" id="3.30.70.250:FF:000001">
    <property type="entry name" value="Malonyl CoA-acyl carrier protein transacylase"/>
    <property type="match status" value="1"/>
</dbReference>